<keyword evidence="3" id="KW-0210">Decarboxylase</keyword>
<feature type="domain" description="Orn/Lys/Arg decarboxylases family 1 pyridoxal-P attachment site" evidence="6">
    <location>
        <begin position="193"/>
        <end position="335"/>
    </location>
</feature>
<feature type="domain" description="Orn/Lys/Arg decarboxylase C-terminal" evidence="7">
    <location>
        <begin position="480"/>
        <end position="519"/>
    </location>
</feature>
<dbReference type="PANTHER" id="PTHR43277">
    <property type="entry name" value="ARGININE DECARBOXYLASE"/>
    <property type="match status" value="1"/>
</dbReference>
<reference evidence="8 9" key="1">
    <citation type="submission" date="2024-04" db="EMBL/GenBank/DDBJ databases">
        <title>Human intestinal bacterial collection.</title>
        <authorList>
            <person name="Pauvert C."/>
            <person name="Hitch T.C.A."/>
            <person name="Clavel T."/>
        </authorList>
    </citation>
    <scope>NUCLEOTIDE SEQUENCE [LARGE SCALE GENOMIC DNA]</scope>
    <source>
        <strain evidence="8 9">CLA-AA-H181</strain>
    </source>
</reference>
<name>A0ABV1I7J4_9FIRM</name>
<keyword evidence="4" id="KW-0663">Pyridoxal phosphate</keyword>
<dbReference type="Pfam" id="PF03711">
    <property type="entry name" value="OKR_DC_1_C"/>
    <property type="match status" value="1"/>
</dbReference>
<evidence type="ECO:0000259" key="7">
    <source>
        <dbReference type="Pfam" id="PF03711"/>
    </source>
</evidence>
<comment type="cofactor">
    <cofactor evidence="1">
        <name>pyridoxal 5'-phosphate</name>
        <dbReference type="ChEBI" id="CHEBI:597326"/>
    </cofactor>
</comment>
<dbReference type="InterPro" id="IPR000310">
    <property type="entry name" value="Orn/Lys/Arg_deCO2ase_major_dom"/>
</dbReference>
<dbReference type="Gene3D" id="3.90.105.10">
    <property type="entry name" value="Molybdopterin biosynthesis moea protein, domain 2"/>
    <property type="match status" value="1"/>
</dbReference>
<evidence type="ECO:0000256" key="2">
    <source>
        <dbReference type="ARBA" id="ARBA00010671"/>
    </source>
</evidence>
<keyword evidence="5" id="KW-0456">Lyase</keyword>
<evidence type="ECO:0008006" key="10">
    <source>
        <dbReference type="Google" id="ProtNLM"/>
    </source>
</evidence>
<dbReference type="InterPro" id="IPR052357">
    <property type="entry name" value="Orn_Lys_Arg_decarboxylase-I"/>
</dbReference>
<comment type="similarity">
    <text evidence="2">Belongs to the Orn/Lys/Arg decarboxylase class-I family.</text>
</comment>
<dbReference type="Proteomes" id="UP001494672">
    <property type="component" value="Unassembled WGS sequence"/>
</dbReference>
<comment type="caution">
    <text evidence="8">The sequence shown here is derived from an EMBL/GenBank/DDBJ whole genome shotgun (WGS) entry which is preliminary data.</text>
</comment>
<sequence length="548" mass="60531">MKEYINEALEKYIEKGTYPWHMPGHKRQPIEAVQNVDNISKSRENFWNGVYAHDFTEAKDLDDMHEPEMFIADSIAEMKKVYGTFATYMLVNGSTSGLMTAIHATCHRGDVILAARNCHKAVYNAICMLELEPEYIVPDYVSMSWPDGVGQNEVGAISNGMSDDGEDDCEISEMMAPGDEDDREMSERTDILGDISPDKLELALKELVADDRKPSAVIITSPTYEGVISDIRGIAEVVHRYGIYLIVDEAQGAHLNFMEGHETAMKQGADIVIESLHKTMPALTQTSLLHVMNPELDERVRRYLQIFQTSSPSYIFMQSMEKAVAFGANNRDEFARYGRRLEAFAGKCDGLRNIRLFRPDASSVKNDEICNACKVFDRDEGRLVFVVRSGTVDESGQKFTGVMLAEILADRYGLIVEMASVSYVICISSVVDSADSYDILFNAVAEIDGNLGYEPDKTDRQELDIISGRRSAMPPGTAWDRPVESVPIEGAAGKVSGAFVYAYPPGIPVLAPGEVVDRQAVNGIKSMIDSGLNVAGVNDGYIKVLCGE</sequence>
<keyword evidence="9" id="KW-1185">Reference proteome</keyword>
<evidence type="ECO:0000313" key="8">
    <source>
        <dbReference type="EMBL" id="MEQ2591914.1"/>
    </source>
</evidence>
<dbReference type="Gene3D" id="3.40.640.10">
    <property type="entry name" value="Type I PLP-dependent aspartate aminotransferase-like (Major domain)"/>
    <property type="match status" value="2"/>
</dbReference>
<dbReference type="SUPFAM" id="SSF53383">
    <property type="entry name" value="PLP-dependent transferases"/>
    <property type="match status" value="1"/>
</dbReference>
<evidence type="ECO:0000256" key="1">
    <source>
        <dbReference type="ARBA" id="ARBA00001933"/>
    </source>
</evidence>
<dbReference type="InterPro" id="IPR015424">
    <property type="entry name" value="PyrdxlP-dep_Trfase"/>
</dbReference>
<evidence type="ECO:0000256" key="4">
    <source>
        <dbReference type="ARBA" id="ARBA00022898"/>
    </source>
</evidence>
<dbReference type="Pfam" id="PF01276">
    <property type="entry name" value="OKR_DC_1"/>
    <property type="match status" value="2"/>
</dbReference>
<dbReference type="RefSeq" id="WP_349092782.1">
    <property type="nucleotide sequence ID" value="NZ_JBBNGJ010000002.1"/>
</dbReference>
<evidence type="ECO:0000313" key="9">
    <source>
        <dbReference type="Proteomes" id="UP001494672"/>
    </source>
</evidence>
<evidence type="ECO:0000256" key="3">
    <source>
        <dbReference type="ARBA" id="ARBA00022793"/>
    </source>
</evidence>
<evidence type="ECO:0000259" key="6">
    <source>
        <dbReference type="Pfam" id="PF01276"/>
    </source>
</evidence>
<protein>
    <recommendedName>
        <fullName evidence="10">Arginine decarboxylase</fullName>
    </recommendedName>
</protein>
<feature type="domain" description="Orn/Lys/Arg decarboxylases family 1 pyridoxal-P attachment site" evidence="6">
    <location>
        <begin position="7"/>
        <end position="153"/>
    </location>
</feature>
<dbReference type="PANTHER" id="PTHR43277:SF4">
    <property type="entry name" value="ARGININE DECARBOXYLASE"/>
    <property type="match status" value="1"/>
</dbReference>
<dbReference type="EMBL" id="JBBNGJ010000002">
    <property type="protein sequence ID" value="MEQ2591914.1"/>
    <property type="molecule type" value="Genomic_DNA"/>
</dbReference>
<dbReference type="InterPro" id="IPR008286">
    <property type="entry name" value="Prn/Lys/Arg_de-COase_C"/>
</dbReference>
<accession>A0ABV1I7J4</accession>
<organism evidence="8 9">
    <name type="scientific">Coprococcus aceti</name>
    <dbReference type="NCBI Taxonomy" id="2981786"/>
    <lineage>
        <taxon>Bacteria</taxon>
        <taxon>Bacillati</taxon>
        <taxon>Bacillota</taxon>
        <taxon>Clostridia</taxon>
        <taxon>Lachnospirales</taxon>
        <taxon>Lachnospiraceae</taxon>
        <taxon>Coprococcus</taxon>
    </lineage>
</organism>
<dbReference type="InterPro" id="IPR036633">
    <property type="entry name" value="Prn/Lys/Arg_de-COase_C_sf"/>
</dbReference>
<proteinExistence type="inferred from homology"/>
<evidence type="ECO:0000256" key="5">
    <source>
        <dbReference type="ARBA" id="ARBA00023239"/>
    </source>
</evidence>
<dbReference type="SUPFAM" id="SSF55904">
    <property type="entry name" value="Ornithine decarboxylase C-terminal domain"/>
    <property type="match status" value="1"/>
</dbReference>
<gene>
    <name evidence="8" type="ORF">AAAU18_03170</name>
</gene>
<dbReference type="InterPro" id="IPR015421">
    <property type="entry name" value="PyrdxlP-dep_Trfase_major"/>
</dbReference>